<organism evidence="8 9">
    <name type="scientific">Limnothrix redekei LRLZ20PSL1</name>
    <dbReference type="NCBI Taxonomy" id="3112953"/>
    <lineage>
        <taxon>Bacteria</taxon>
        <taxon>Bacillati</taxon>
        <taxon>Cyanobacteriota</taxon>
        <taxon>Cyanophyceae</taxon>
        <taxon>Pseudanabaenales</taxon>
        <taxon>Pseudanabaenaceae</taxon>
        <taxon>Limnothrix</taxon>
    </lineage>
</organism>
<dbReference type="EMBL" id="JAZAQF010000021">
    <property type="protein sequence ID" value="MFG3816792.1"/>
    <property type="molecule type" value="Genomic_DNA"/>
</dbReference>
<dbReference type="Gene3D" id="3.30.70.330">
    <property type="match status" value="1"/>
</dbReference>
<dbReference type="GO" id="GO:0005840">
    <property type="term" value="C:ribosome"/>
    <property type="evidence" value="ECO:0007669"/>
    <property type="project" value="UniProtKB-KW"/>
</dbReference>
<sequence length="108" mass="12452">MIKRTPKYKTRLDDRTLADVVRRPIITEKATILLENNQYVFDVDPRANKLDIKAAIEGLFEVKVQRVNTYNPPRKTRKLGRLSGYRPQVKRAIVTLAEGSSIQLFPEV</sequence>
<dbReference type="NCBIfam" id="NF004368">
    <property type="entry name" value="PRK05738.3-4"/>
    <property type="match status" value="1"/>
</dbReference>
<comment type="subunit">
    <text evidence="6">Part of the 50S ribosomal subunit. Contacts protein L29, and trigger factor when it is bound to the ribosome.</text>
</comment>
<proteinExistence type="inferred from homology"/>
<protein>
    <recommendedName>
        <fullName evidence="6">Large ribosomal subunit protein uL23</fullName>
    </recommendedName>
</protein>
<dbReference type="InterPro" id="IPR012677">
    <property type="entry name" value="Nucleotide-bd_a/b_plait_sf"/>
</dbReference>
<evidence type="ECO:0000313" key="9">
    <source>
        <dbReference type="Proteomes" id="UP001604335"/>
    </source>
</evidence>
<dbReference type="PANTHER" id="PTHR11620">
    <property type="entry name" value="60S RIBOSOMAL PROTEIN L23A"/>
    <property type="match status" value="1"/>
</dbReference>
<dbReference type="PROSITE" id="PS00050">
    <property type="entry name" value="RIBOSOMAL_L23"/>
    <property type="match status" value="1"/>
</dbReference>
<evidence type="ECO:0000256" key="3">
    <source>
        <dbReference type="ARBA" id="ARBA00022884"/>
    </source>
</evidence>
<evidence type="ECO:0000313" key="8">
    <source>
        <dbReference type="EMBL" id="MFG3816792.1"/>
    </source>
</evidence>
<comment type="caution">
    <text evidence="8">The sequence shown here is derived from an EMBL/GenBank/DDBJ whole genome shotgun (WGS) entry which is preliminary data.</text>
</comment>
<dbReference type="RefSeq" id="WP_099534698.1">
    <property type="nucleotide sequence ID" value="NZ_JAZAQF010000021.1"/>
</dbReference>
<keyword evidence="2 6" id="KW-0699">rRNA-binding</keyword>
<keyword evidence="4 6" id="KW-0689">Ribosomal protein</keyword>
<evidence type="ECO:0000256" key="7">
    <source>
        <dbReference type="RuleBase" id="RU003934"/>
    </source>
</evidence>
<dbReference type="SUPFAM" id="SSF54189">
    <property type="entry name" value="Ribosomal proteins S24e, L23 and L15e"/>
    <property type="match status" value="1"/>
</dbReference>
<keyword evidence="9" id="KW-1185">Reference proteome</keyword>
<dbReference type="InterPro" id="IPR012678">
    <property type="entry name" value="Ribosomal_uL23/eL15/eS24_sf"/>
</dbReference>
<dbReference type="InterPro" id="IPR001014">
    <property type="entry name" value="Ribosomal_uL23_CS"/>
</dbReference>
<dbReference type="NCBIfam" id="NF004363">
    <property type="entry name" value="PRK05738.2-4"/>
    <property type="match status" value="1"/>
</dbReference>
<comment type="function">
    <text evidence="6">One of the early assembly proteins it binds 23S rRNA. One of the proteins that surrounds the polypeptide exit tunnel on the outside of the ribosome. Forms the main docking site for trigger factor binding to the ribosome.</text>
</comment>
<gene>
    <name evidence="6" type="primary">rplW</name>
    <name evidence="6" type="synonym">rpl23</name>
    <name evidence="8" type="ORF">VPK24_04015</name>
</gene>
<keyword evidence="3 6" id="KW-0694">RNA-binding</keyword>
<accession>A0ABW7C6G6</accession>
<reference evidence="9" key="1">
    <citation type="journal article" date="2024" name="Algal Res.">
        <title>Biochemical, toxicological and genomic investigation of a high-biomass producing Limnothrix strain isolated from Italian shallow drinking water reservoir.</title>
        <authorList>
            <person name="Simonazzi M."/>
            <person name="Shishido T.K."/>
            <person name="Delbaje E."/>
            <person name="Wahlsten M."/>
            <person name="Fewer D.P."/>
            <person name="Sivonen K."/>
            <person name="Pezzolesi L."/>
            <person name="Pistocchi R."/>
        </authorList>
    </citation>
    <scope>NUCLEOTIDE SEQUENCE [LARGE SCALE GENOMIC DNA]</scope>
    <source>
        <strain evidence="9">LRLZ20PSL1</strain>
    </source>
</reference>
<name>A0ABW7C6G6_9CYAN</name>
<evidence type="ECO:0000256" key="5">
    <source>
        <dbReference type="ARBA" id="ARBA00023274"/>
    </source>
</evidence>
<evidence type="ECO:0000256" key="1">
    <source>
        <dbReference type="ARBA" id="ARBA00006700"/>
    </source>
</evidence>
<dbReference type="InterPro" id="IPR013025">
    <property type="entry name" value="Ribosomal_uL23-like"/>
</dbReference>
<evidence type="ECO:0000256" key="6">
    <source>
        <dbReference type="HAMAP-Rule" id="MF_01369"/>
    </source>
</evidence>
<evidence type="ECO:0000256" key="4">
    <source>
        <dbReference type="ARBA" id="ARBA00022980"/>
    </source>
</evidence>
<comment type="similarity">
    <text evidence="1 6 7">Belongs to the universal ribosomal protein uL23 family.</text>
</comment>
<evidence type="ECO:0000256" key="2">
    <source>
        <dbReference type="ARBA" id="ARBA00022730"/>
    </source>
</evidence>
<dbReference type="Pfam" id="PF00276">
    <property type="entry name" value="Ribosomal_L23"/>
    <property type="match status" value="1"/>
</dbReference>
<keyword evidence="5 6" id="KW-0687">Ribonucleoprotein</keyword>
<dbReference type="Proteomes" id="UP001604335">
    <property type="component" value="Unassembled WGS sequence"/>
</dbReference>
<dbReference type="HAMAP" id="MF_01369_B">
    <property type="entry name" value="Ribosomal_uL23_B"/>
    <property type="match status" value="1"/>
</dbReference>